<dbReference type="AlphaFoldDB" id="A0A6A5G4B9"/>
<feature type="compositionally biased region" description="Basic residues" evidence="1">
    <location>
        <begin position="17"/>
        <end position="26"/>
    </location>
</feature>
<dbReference type="KEGG" id="crq:GCK72_026245"/>
<reference evidence="2 3" key="1">
    <citation type="submission" date="2019-12" db="EMBL/GenBank/DDBJ databases">
        <title>Chromosome-level assembly of the Caenorhabditis remanei genome.</title>
        <authorList>
            <person name="Teterina A.A."/>
            <person name="Willis J.H."/>
            <person name="Phillips P.C."/>
        </authorList>
    </citation>
    <scope>NUCLEOTIDE SEQUENCE [LARGE SCALE GENOMIC DNA]</scope>
    <source>
        <strain evidence="2 3">PX506</strain>
        <tissue evidence="2">Whole organism</tissue>
    </source>
</reference>
<evidence type="ECO:0000313" key="2">
    <source>
        <dbReference type="EMBL" id="KAF1749776.1"/>
    </source>
</evidence>
<sequence length="400" mass="45821">MARKKETTEEQKAVARDRKRRERSRKKNEDSASTASRDAEQESLPASVMSMNDVSLDGMSINLPEDQLETPTSDSMSVDQTDDQRSEGNRVSSDTMFSQCAIDDGRELFHPPKTEKNKKELNLMTDAERKEYNRIKQKKYRDRKKLASTSASTPVLYDSIDSESMEQPEPKERKSKKRQAADSDDFAIPRTPRKQACTTGPQFEPRGNKSSKLRIGFIDLFDVEACALVVPFYEDSASDIDSEFQKMIRLCSHNAPNSFKEFEEKFQNEWKADLDNYETHSYYWGYNRDIGLPMNTILVKPPEIKNKKFTLANETHLRASILSCLLTADKSGVRSIAFPIMGHGIDPPKSVAIQLQTIFAYMGAVKFTNLELIYIITPNMEVYNVLGEFLFYINEFYLKH</sequence>
<feature type="compositionally biased region" description="Polar residues" evidence="1">
    <location>
        <begin position="89"/>
        <end position="98"/>
    </location>
</feature>
<dbReference type="Proteomes" id="UP000483820">
    <property type="component" value="Chromosome X"/>
</dbReference>
<accession>A0A6A5G4B9</accession>
<dbReference type="SUPFAM" id="SSF52949">
    <property type="entry name" value="Macro domain-like"/>
    <property type="match status" value="1"/>
</dbReference>
<feature type="compositionally biased region" description="Basic residues" evidence="1">
    <location>
        <begin position="135"/>
        <end position="146"/>
    </location>
</feature>
<gene>
    <name evidence="2" type="ORF">GCK72_026245</name>
</gene>
<comment type="caution">
    <text evidence="2">The sequence shown here is derived from an EMBL/GenBank/DDBJ whole genome shotgun (WGS) entry which is preliminary data.</text>
</comment>
<protein>
    <recommendedName>
        <fullName evidence="4">Macro domain-containing protein</fullName>
    </recommendedName>
</protein>
<organism evidence="2 3">
    <name type="scientific">Caenorhabditis remanei</name>
    <name type="common">Caenorhabditis vulgaris</name>
    <dbReference type="NCBI Taxonomy" id="31234"/>
    <lineage>
        <taxon>Eukaryota</taxon>
        <taxon>Metazoa</taxon>
        <taxon>Ecdysozoa</taxon>
        <taxon>Nematoda</taxon>
        <taxon>Chromadorea</taxon>
        <taxon>Rhabditida</taxon>
        <taxon>Rhabditina</taxon>
        <taxon>Rhabditomorpha</taxon>
        <taxon>Rhabditoidea</taxon>
        <taxon>Rhabditidae</taxon>
        <taxon>Peloderinae</taxon>
        <taxon>Caenorhabditis</taxon>
    </lineage>
</organism>
<evidence type="ECO:0000313" key="3">
    <source>
        <dbReference type="Proteomes" id="UP000483820"/>
    </source>
</evidence>
<dbReference type="RefSeq" id="XP_053580332.1">
    <property type="nucleotide sequence ID" value="XM_053736766.1"/>
</dbReference>
<dbReference type="InterPro" id="IPR043472">
    <property type="entry name" value="Macro_dom-like"/>
</dbReference>
<dbReference type="EMBL" id="WUAV01000006">
    <property type="protein sequence ID" value="KAF1749776.1"/>
    <property type="molecule type" value="Genomic_DNA"/>
</dbReference>
<name>A0A6A5G4B9_CAERE</name>
<evidence type="ECO:0000256" key="1">
    <source>
        <dbReference type="SAM" id="MobiDB-lite"/>
    </source>
</evidence>
<evidence type="ECO:0008006" key="4">
    <source>
        <dbReference type="Google" id="ProtNLM"/>
    </source>
</evidence>
<feature type="compositionally biased region" description="Basic and acidic residues" evidence="1">
    <location>
        <begin position="1"/>
        <end position="16"/>
    </location>
</feature>
<dbReference type="GeneID" id="78778093"/>
<feature type="region of interest" description="Disordered" evidence="1">
    <location>
        <begin position="1"/>
        <end position="208"/>
    </location>
</feature>
<feature type="compositionally biased region" description="Basic and acidic residues" evidence="1">
    <location>
        <begin position="103"/>
        <end position="134"/>
    </location>
</feature>
<dbReference type="CTD" id="78778093"/>
<proteinExistence type="predicted"/>
<feature type="compositionally biased region" description="Polar residues" evidence="1">
    <location>
        <begin position="69"/>
        <end position="79"/>
    </location>
</feature>
<dbReference type="Gene3D" id="3.40.220.10">
    <property type="entry name" value="Leucine Aminopeptidase, subunit E, domain 1"/>
    <property type="match status" value="1"/>
</dbReference>